<accession>A0A0E9RB06</accession>
<sequence>MGEDRCRYTVKPVWCEWNLLVGTILQSLYTGGGTPHTHINICLWLEVSQKYILMKPSILQLSAHSAPVSILGRVFC</sequence>
<dbReference type="EMBL" id="GBXM01082318">
    <property type="protein sequence ID" value="JAH26259.1"/>
    <property type="molecule type" value="Transcribed_RNA"/>
</dbReference>
<reference evidence="1" key="1">
    <citation type="submission" date="2014-11" db="EMBL/GenBank/DDBJ databases">
        <authorList>
            <person name="Amaro Gonzalez C."/>
        </authorList>
    </citation>
    <scope>NUCLEOTIDE SEQUENCE</scope>
</reference>
<protein>
    <submittedName>
        <fullName evidence="1">Uncharacterized protein</fullName>
    </submittedName>
</protein>
<reference evidence="1" key="2">
    <citation type="journal article" date="2015" name="Fish Shellfish Immunol.">
        <title>Early steps in the European eel (Anguilla anguilla)-Vibrio vulnificus interaction in the gills: Role of the RtxA13 toxin.</title>
        <authorList>
            <person name="Callol A."/>
            <person name="Pajuelo D."/>
            <person name="Ebbesson L."/>
            <person name="Teles M."/>
            <person name="MacKenzie S."/>
            <person name="Amaro C."/>
        </authorList>
    </citation>
    <scope>NUCLEOTIDE SEQUENCE</scope>
</reference>
<organism evidence="1">
    <name type="scientific">Anguilla anguilla</name>
    <name type="common">European freshwater eel</name>
    <name type="synonym">Muraena anguilla</name>
    <dbReference type="NCBI Taxonomy" id="7936"/>
    <lineage>
        <taxon>Eukaryota</taxon>
        <taxon>Metazoa</taxon>
        <taxon>Chordata</taxon>
        <taxon>Craniata</taxon>
        <taxon>Vertebrata</taxon>
        <taxon>Euteleostomi</taxon>
        <taxon>Actinopterygii</taxon>
        <taxon>Neopterygii</taxon>
        <taxon>Teleostei</taxon>
        <taxon>Anguilliformes</taxon>
        <taxon>Anguillidae</taxon>
        <taxon>Anguilla</taxon>
    </lineage>
</organism>
<name>A0A0E9RB06_ANGAN</name>
<proteinExistence type="predicted"/>
<dbReference type="AlphaFoldDB" id="A0A0E9RB06"/>
<evidence type="ECO:0000313" key="1">
    <source>
        <dbReference type="EMBL" id="JAH26259.1"/>
    </source>
</evidence>